<reference evidence="1 2" key="1">
    <citation type="submission" date="2017-09" db="EMBL/GenBank/DDBJ databases">
        <title>WGS assembly of Aquilegia coerulea Goldsmith.</title>
        <authorList>
            <person name="Hodges S."/>
            <person name="Kramer E."/>
            <person name="Nordborg M."/>
            <person name="Tomkins J."/>
            <person name="Borevitz J."/>
            <person name="Derieg N."/>
            <person name="Yan J."/>
            <person name="Mihaltcheva S."/>
            <person name="Hayes R.D."/>
            <person name="Rokhsar D."/>
        </authorList>
    </citation>
    <scope>NUCLEOTIDE SEQUENCE [LARGE SCALE GENOMIC DNA]</scope>
    <source>
        <strain evidence="2">cv. Goldsmith</strain>
    </source>
</reference>
<dbReference type="InParanoid" id="A0A2G5EX99"/>
<gene>
    <name evidence="1" type="ORF">AQUCO_00300095v1</name>
</gene>
<keyword evidence="2" id="KW-1185">Reference proteome</keyword>
<organism evidence="1 2">
    <name type="scientific">Aquilegia coerulea</name>
    <name type="common">Rocky mountain columbine</name>
    <dbReference type="NCBI Taxonomy" id="218851"/>
    <lineage>
        <taxon>Eukaryota</taxon>
        <taxon>Viridiplantae</taxon>
        <taxon>Streptophyta</taxon>
        <taxon>Embryophyta</taxon>
        <taxon>Tracheophyta</taxon>
        <taxon>Spermatophyta</taxon>
        <taxon>Magnoliopsida</taxon>
        <taxon>Ranunculales</taxon>
        <taxon>Ranunculaceae</taxon>
        <taxon>Thalictroideae</taxon>
        <taxon>Aquilegia</taxon>
    </lineage>
</organism>
<accession>A0A2G5EX99</accession>
<sequence>MTVFISTKCMQRGKQWPEYEDILPKYFAVSWESIVSGCLSIAASHLLCYISYVVSMSCSKISLLSA</sequence>
<dbReference type="AlphaFoldDB" id="A0A2G5EX99"/>
<protein>
    <submittedName>
        <fullName evidence="1">Uncharacterized protein</fullName>
    </submittedName>
</protein>
<dbReference type="Proteomes" id="UP000230069">
    <property type="component" value="Unassembled WGS sequence"/>
</dbReference>
<name>A0A2G5EX99_AQUCA</name>
<evidence type="ECO:0000313" key="2">
    <source>
        <dbReference type="Proteomes" id="UP000230069"/>
    </source>
</evidence>
<proteinExistence type="predicted"/>
<dbReference type="EMBL" id="KZ305020">
    <property type="protein sequence ID" value="PIA60352.1"/>
    <property type="molecule type" value="Genomic_DNA"/>
</dbReference>
<evidence type="ECO:0000313" key="1">
    <source>
        <dbReference type="EMBL" id="PIA60352.1"/>
    </source>
</evidence>